<organism evidence="1 2">
    <name type="scientific">Streptomyces antimycoticus</name>
    <dbReference type="NCBI Taxonomy" id="68175"/>
    <lineage>
        <taxon>Bacteria</taxon>
        <taxon>Bacillati</taxon>
        <taxon>Actinomycetota</taxon>
        <taxon>Actinomycetes</taxon>
        <taxon>Kitasatosporales</taxon>
        <taxon>Streptomycetaceae</taxon>
        <taxon>Streptomyces</taxon>
        <taxon>Streptomyces violaceusniger group</taxon>
    </lineage>
</organism>
<name>A0A499U9T3_9ACTN</name>
<sequence>MEFHVPVWGSVCLPRPPQRFRRLFVMRGDVVAFRRLTPWQAAAGCAAAGVAGGFGVSLAGASLVQASSFALGVTTSLFTAFPTWLEIARVWGAAQEPGPVAPWGAPWGGTSAHRRAARGAQRFVARVRRSAPPSAG</sequence>
<gene>
    <name evidence="1" type="ORF">SSPO_001220</name>
</gene>
<dbReference type="AlphaFoldDB" id="A0A499U9T3"/>
<dbReference type="EMBL" id="AP019620">
    <property type="protein sequence ID" value="BBJ37404.1"/>
    <property type="molecule type" value="Genomic_DNA"/>
</dbReference>
<accession>A0A499U9T3</accession>
<proteinExistence type="predicted"/>
<protein>
    <submittedName>
        <fullName evidence="1">Uncharacterized protein</fullName>
    </submittedName>
</protein>
<dbReference type="Proteomes" id="UP000463951">
    <property type="component" value="Chromosome"/>
</dbReference>
<reference evidence="1 2" key="1">
    <citation type="journal article" date="2020" name="Int. J. Syst. Evol. Microbiol.">
        <title>Reclassification of Streptomyces castelarensis and Streptomyces sporoclivatus as later heterotypic synonyms of Streptomyces antimycoticus.</title>
        <authorList>
            <person name="Komaki H."/>
            <person name="Tamura T."/>
        </authorList>
    </citation>
    <scope>NUCLEOTIDE SEQUENCE [LARGE SCALE GENOMIC DNA]</scope>
    <source>
        <strain evidence="1 2">NBRC 100767</strain>
    </source>
</reference>
<evidence type="ECO:0000313" key="2">
    <source>
        <dbReference type="Proteomes" id="UP000463951"/>
    </source>
</evidence>
<evidence type="ECO:0000313" key="1">
    <source>
        <dbReference type="EMBL" id="BBJ37404.1"/>
    </source>
</evidence>